<keyword evidence="4" id="KW-1185">Reference proteome</keyword>
<name>N0BDQ9_9EURY</name>
<dbReference type="OrthoDB" id="34429at2157"/>
<dbReference type="PANTHER" id="PTHR21240:SF19">
    <property type="entry name" value="CATALYTIC_ HYDROLASE"/>
    <property type="match status" value="1"/>
</dbReference>
<evidence type="ECO:0000256" key="1">
    <source>
        <dbReference type="ARBA" id="ARBA00023239"/>
    </source>
</evidence>
<dbReference type="InterPro" id="IPR032465">
    <property type="entry name" value="ACMSD"/>
</dbReference>
<sequence>MIVDTHAQLWTREVIESLPRSMVDSYSRVFGKDFSISVEKMLADMDEAGVEKAVVVGVDAETTYSYKVSNDAVYRAYEESGGRLIPFAGVDPHKGKVALKEIDRIVKLNFKGLKFMPHLHELNPNDPKMYEIYRAANDYGLPLLFHTGTQFHKGSKIKYCRPLYLDDVAVDFPDLKIIIAHFGYPWYEEALAVVRRNENVYFNIAGWSPKYIPEVVIRQMNSILSDKVLFGTDYPLMNYKRVVEELKQLNLKETTYEKMFYRNAKRIGIVD</sequence>
<dbReference type="Gene3D" id="3.20.20.140">
    <property type="entry name" value="Metal-dependent hydrolases"/>
    <property type="match status" value="1"/>
</dbReference>
<dbReference type="eggNOG" id="arCOG01931">
    <property type="taxonomic scope" value="Archaea"/>
</dbReference>
<dbReference type="EMBL" id="CP005290">
    <property type="protein sequence ID" value="AGK61769.1"/>
    <property type="molecule type" value="Genomic_DNA"/>
</dbReference>
<proteinExistence type="predicted"/>
<dbReference type="Proteomes" id="UP000013307">
    <property type="component" value="Chromosome"/>
</dbReference>
<gene>
    <name evidence="3" type="ORF">Asulf_01798</name>
</gene>
<organism evidence="3 4">
    <name type="scientific">Archaeoglobus sulfaticallidus PM70-1</name>
    <dbReference type="NCBI Taxonomy" id="387631"/>
    <lineage>
        <taxon>Archaea</taxon>
        <taxon>Methanobacteriati</taxon>
        <taxon>Methanobacteriota</taxon>
        <taxon>Archaeoglobi</taxon>
        <taxon>Archaeoglobales</taxon>
        <taxon>Archaeoglobaceae</taxon>
        <taxon>Archaeoglobus</taxon>
    </lineage>
</organism>
<dbReference type="GO" id="GO:0016831">
    <property type="term" value="F:carboxy-lyase activity"/>
    <property type="evidence" value="ECO:0007669"/>
    <property type="project" value="InterPro"/>
</dbReference>
<evidence type="ECO:0000313" key="4">
    <source>
        <dbReference type="Proteomes" id="UP000013307"/>
    </source>
</evidence>
<reference evidence="3 4" key="1">
    <citation type="journal article" date="2013" name="Genome Announc.">
        <title>Complete Genome Sequence of the Thermophilic and Facultatively Chemolithoautotrophic Sulfate Reducer Archaeoglobus sulfaticallidus Strain PM70-1T.</title>
        <authorList>
            <person name="Stokke R."/>
            <person name="Hocking W.P."/>
            <person name="Steinsbu B.O."/>
            <person name="Steen I.H."/>
        </authorList>
    </citation>
    <scope>NUCLEOTIDE SEQUENCE [LARGE SCALE GENOMIC DNA]</scope>
    <source>
        <strain evidence="3">PM70-1</strain>
    </source>
</reference>
<accession>N0BDQ9</accession>
<dbReference type="CDD" id="cd01292">
    <property type="entry name" value="metallo-dependent_hydrolases"/>
    <property type="match status" value="1"/>
</dbReference>
<dbReference type="STRING" id="387631.Asulf_01798"/>
<protein>
    <submittedName>
        <fullName evidence="3">Putative metal-dependent hydrolase of the TIM-barrel fold protein</fullName>
    </submittedName>
</protein>
<feature type="domain" description="Amidohydrolase-related" evidence="2">
    <location>
        <begin position="3"/>
        <end position="267"/>
    </location>
</feature>
<dbReference type="PANTHER" id="PTHR21240">
    <property type="entry name" value="2-AMINO-3-CARBOXYLMUCONATE-6-SEMIALDEHYDE DECARBOXYLASE"/>
    <property type="match status" value="1"/>
</dbReference>
<dbReference type="GeneID" id="15393433"/>
<keyword evidence="3" id="KW-0378">Hydrolase</keyword>
<dbReference type="InterPro" id="IPR032466">
    <property type="entry name" value="Metal_Hydrolase"/>
</dbReference>
<evidence type="ECO:0000313" key="3">
    <source>
        <dbReference type="EMBL" id="AGK61769.1"/>
    </source>
</evidence>
<dbReference type="SUPFAM" id="SSF51556">
    <property type="entry name" value="Metallo-dependent hydrolases"/>
    <property type="match status" value="1"/>
</dbReference>
<dbReference type="AlphaFoldDB" id="N0BDQ9"/>
<keyword evidence="1" id="KW-0456">Lyase</keyword>
<dbReference type="KEGG" id="ast:Asulf_01798"/>
<dbReference type="HOGENOM" id="CLU_044590_4_1_2"/>
<evidence type="ECO:0000259" key="2">
    <source>
        <dbReference type="Pfam" id="PF04909"/>
    </source>
</evidence>
<dbReference type="GO" id="GO:0016787">
    <property type="term" value="F:hydrolase activity"/>
    <property type="evidence" value="ECO:0007669"/>
    <property type="project" value="UniProtKB-KW"/>
</dbReference>
<dbReference type="RefSeq" id="WP_015591367.1">
    <property type="nucleotide sequence ID" value="NC_021169.1"/>
</dbReference>
<dbReference type="Pfam" id="PF04909">
    <property type="entry name" value="Amidohydro_2"/>
    <property type="match status" value="1"/>
</dbReference>
<dbReference type="InterPro" id="IPR006680">
    <property type="entry name" value="Amidohydro-rel"/>
</dbReference>